<dbReference type="InterPro" id="IPR044079">
    <property type="entry name" value="Ubl_TBCE"/>
</dbReference>
<comment type="subcellular location">
    <subcellularLocation>
        <location evidence="1">Cytoplasm</location>
    </subcellularLocation>
</comment>
<evidence type="ECO:0000256" key="2">
    <source>
        <dbReference type="ARBA" id="ARBA00006286"/>
    </source>
</evidence>
<evidence type="ECO:0000313" key="8">
    <source>
        <dbReference type="EMBL" id="CAI5733704.1"/>
    </source>
</evidence>
<gene>
    <name evidence="8" type="ORF">PDE001_LOCUS5486</name>
</gene>
<keyword evidence="9" id="KW-1185">Reference proteome</keyword>
<keyword evidence="6" id="KW-0143">Chaperone</keyword>
<dbReference type="Gene3D" id="2.30.30.190">
    <property type="entry name" value="CAP Gly-rich-like domain"/>
    <property type="match status" value="1"/>
</dbReference>
<evidence type="ECO:0000313" key="9">
    <source>
        <dbReference type="Proteomes" id="UP001162029"/>
    </source>
</evidence>
<dbReference type="EMBL" id="CANTFM010001016">
    <property type="protein sequence ID" value="CAI5733704.1"/>
    <property type="molecule type" value="Genomic_DNA"/>
</dbReference>
<dbReference type="Pfam" id="PF14580">
    <property type="entry name" value="LRR_9"/>
    <property type="match status" value="1"/>
</dbReference>
<evidence type="ECO:0000256" key="4">
    <source>
        <dbReference type="ARBA" id="ARBA00022614"/>
    </source>
</evidence>
<dbReference type="Gene3D" id="3.80.10.10">
    <property type="entry name" value="Ribonuclease Inhibitor"/>
    <property type="match status" value="2"/>
</dbReference>
<dbReference type="Gene3D" id="3.10.20.90">
    <property type="entry name" value="Phosphatidylinositol 3-kinase Catalytic Subunit, Chain A, domain 1"/>
    <property type="match status" value="1"/>
</dbReference>
<dbReference type="SMART" id="SM01052">
    <property type="entry name" value="CAP_GLY"/>
    <property type="match status" value="1"/>
</dbReference>
<evidence type="ECO:0000256" key="5">
    <source>
        <dbReference type="ARBA" id="ARBA00022737"/>
    </source>
</evidence>
<protein>
    <recommendedName>
        <fullName evidence="7">CAP-Gly domain-containing protein</fullName>
    </recommendedName>
</protein>
<dbReference type="FunFam" id="2.30.30.190:FF:000033">
    <property type="match status" value="1"/>
</dbReference>
<dbReference type="SUPFAM" id="SSF52058">
    <property type="entry name" value="L domain-like"/>
    <property type="match status" value="1"/>
</dbReference>
<dbReference type="SUPFAM" id="SSF54236">
    <property type="entry name" value="Ubiquitin-like"/>
    <property type="match status" value="1"/>
</dbReference>
<dbReference type="Pfam" id="PF01302">
    <property type="entry name" value="CAP_GLY"/>
    <property type="match status" value="1"/>
</dbReference>
<dbReference type="SUPFAM" id="SSF74924">
    <property type="entry name" value="Cap-Gly domain"/>
    <property type="match status" value="1"/>
</dbReference>
<keyword evidence="5" id="KW-0677">Repeat</keyword>
<dbReference type="InterPro" id="IPR000938">
    <property type="entry name" value="CAP-Gly_domain"/>
</dbReference>
<proteinExistence type="inferred from homology"/>
<dbReference type="InterPro" id="IPR001611">
    <property type="entry name" value="Leu-rich_rpt"/>
</dbReference>
<dbReference type="InterPro" id="IPR032675">
    <property type="entry name" value="LRR_dom_sf"/>
</dbReference>
<sequence length="581" mass="65200">MECSTSSLPSFLTQTRAVGQRVDDGYGSLGTIRYVGPVATAQDASTLYYGIEWDVWGRGLNDGSVIMPTGERVVYFTGPSDRRMTGKEAQLSYKCSFVKATTFDKTSVQSSLLQKLQERYYHEEEEDPTAYSTDVVVAGEVGTTLGSGKPIEFIGAKKLRTQQTLENLEKISLSGCQISELGSVKGGKGLRTLAPKLTELDLSRNLFSTWDDVLAILRELPLLEMLILSGNRFALKVQSDNQDEDEDFGNVKVLVLNQTLLRWDQVGKLVTRHFSKLEQLHLVGNEYVDDQLSVFQSRRGWVETLAVLDLSLNHFVSWEKLLRTVGKMFKNLNKLILNGNRILTLVVENDRPVTEFQKLTTLSLSENLVDSWTSIDELNAFPLLTTLRFSDNPLTTQMSLGEVRMLVIARTDHISVFNASRVREKERTEAEQLYLKRILHKLAVIGDDENERKHVLAAHPRHMRLRELYSEISIDQTGSTIGSESTAGPRKLASSLINVIIIPMSMQATSLEPLVKKIPQQMKVSQLKLLIETKFGVEVPRQVLSFRADSRSMPVLLDDDSADVSYYGMQDGSELLVNDNK</sequence>
<dbReference type="CDD" id="cd17044">
    <property type="entry name" value="Ubl_TBCE"/>
    <property type="match status" value="1"/>
</dbReference>
<accession>A0AAV0UFS7</accession>
<dbReference type="Pfam" id="PF14560">
    <property type="entry name" value="Ubiquitin_2"/>
    <property type="match status" value="1"/>
</dbReference>
<organism evidence="8 9">
    <name type="scientific">Peronospora destructor</name>
    <dbReference type="NCBI Taxonomy" id="86335"/>
    <lineage>
        <taxon>Eukaryota</taxon>
        <taxon>Sar</taxon>
        <taxon>Stramenopiles</taxon>
        <taxon>Oomycota</taxon>
        <taxon>Peronosporomycetes</taxon>
        <taxon>Peronosporales</taxon>
        <taxon>Peronosporaceae</taxon>
        <taxon>Peronospora</taxon>
    </lineage>
</organism>
<evidence type="ECO:0000256" key="3">
    <source>
        <dbReference type="ARBA" id="ARBA00022490"/>
    </source>
</evidence>
<evidence type="ECO:0000256" key="1">
    <source>
        <dbReference type="ARBA" id="ARBA00004496"/>
    </source>
</evidence>
<dbReference type="InterPro" id="IPR029071">
    <property type="entry name" value="Ubiquitin-like_domsf"/>
</dbReference>
<dbReference type="Proteomes" id="UP001162029">
    <property type="component" value="Unassembled WGS sequence"/>
</dbReference>
<evidence type="ECO:0000259" key="7">
    <source>
        <dbReference type="SMART" id="SM01052"/>
    </source>
</evidence>
<dbReference type="InterPro" id="IPR000626">
    <property type="entry name" value="Ubiquitin-like_dom"/>
</dbReference>
<reference evidence="8" key="1">
    <citation type="submission" date="2022-12" db="EMBL/GenBank/DDBJ databases">
        <authorList>
            <person name="Webb A."/>
        </authorList>
    </citation>
    <scope>NUCLEOTIDE SEQUENCE</scope>
    <source>
        <strain evidence="8">Pd1</strain>
    </source>
</reference>
<dbReference type="PANTHER" id="PTHR15454">
    <property type="entry name" value="NISCHARIN RELATED"/>
    <property type="match status" value="1"/>
</dbReference>
<dbReference type="AlphaFoldDB" id="A0AAV0UFS7"/>
<evidence type="ECO:0000256" key="6">
    <source>
        <dbReference type="ARBA" id="ARBA00023186"/>
    </source>
</evidence>
<keyword evidence="3" id="KW-0963">Cytoplasm</keyword>
<name>A0AAV0UFS7_9STRA</name>
<comment type="similarity">
    <text evidence="2">Belongs to the TBCE family.</text>
</comment>
<comment type="caution">
    <text evidence="8">The sequence shown here is derived from an EMBL/GenBank/DDBJ whole genome shotgun (WGS) entry which is preliminary data.</text>
</comment>
<keyword evidence="4" id="KW-0433">Leucine-rich repeat</keyword>
<dbReference type="PROSITE" id="PS51450">
    <property type="entry name" value="LRR"/>
    <property type="match status" value="1"/>
</dbReference>
<dbReference type="GO" id="GO:0005737">
    <property type="term" value="C:cytoplasm"/>
    <property type="evidence" value="ECO:0007669"/>
    <property type="project" value="UniProtKB-SubCell"/>
</dbReference>
<dbReference type="InterPro" id="IPR036859">
    <property type="entry name" value="CAP-Gly_dom_sf"/>
</dbReference>
<feature type="domain" description="CAP-Gly" evidence="7">
    <location>
        <begin position="18"/>
        <end position="84"/>
    </location>
</feature>